<keyword evidence="1" id="KW-0614">Plasmid</keyword>
<gene>
    <name evidence="1" type="ORF">C1C91_23695</name>
</gene>
<dbReference type="EMBL" id="CP039628">
    <property type="protein sequence ID" value="QLI60487.1"/>
    <property type="molecule type" value="Genomic_DNA"/>
</dbReference>
<dbReference type="Proteomes" id="UP000266778">
    <property type="component" value="Plasmid pAeca2"/>
</dbReference>
<name>A0A7D5UKS5_AERCA</name>
<protein>
    <submittedName>
        <fullName evidence="1">Uncharacterized protein</fullName>
    </submittedName>
</protein>
<proteinExistence type="predicted"/>
<reference evidence="1 2" key="1">
    <citation type="submission" date="2019-04" db="EMBL/GenBank/DDBJ databases">
        <title>Novel transposon Tn6433 variants accelerate the dissemination of tet(E) in Aeromonas under oxytetracycline stresses.</title>
        <authorList>
            <person name="Shi Y."/>
            <person name="Tian Z."/>
            <person name="Zhang Y."/>
            <person name="Zhang H."/>
            <person name="Yang M."/>
        </authorList>
    </citation>
    <scope>NUCLEOTIDE SEQUENCE [LARGE SCALE GENOMIC DNA]</scope>
    <source>
        <strain evidence="1 2">T25-39</strain>
        <plasmid evidence="2">paeca2</plasmid>
    </source>
</reference>
<sequence length="145" mass="16275">MTYSVQVTGRNATVMESDKGRYTSMLLAVKAVIRAAKDMDITTITVNGSCYNIMDEFTGGLLRDSQIILMITGIIEPDPGLLTRAKNELSVMISSWLAGRAYRVNNPLPKAGYRRNETLDATLYGPFDARLEPLSYRSRQRRLHK</sequence>
<organism evidence="1 2">
    <name type="scientific">Aeromonas caviae</name>
    <name type="common">Aeromonas punctata</name>
    <dbReference type="NCBI Taxonomy" id="648"/>
    <lineage>
        <taxon>Bacteria</taxon>
        <taxon>Pseudomonadati</taxon>
        <taxon>Pseudomonadota</taxon>
        <taxon>Gammaproteobacteria</taxon>
        <taxon>Aeromonadales</taxon>
        <taxon>Aeromonadaceae</taxon>
        <taxon>Aeromonas</taxon>
    </lineage>
</organism>
<geneLocation type="plasmid" evidence="2">
    <name>paeca2</name>
</geneLocation>
<accession>A0A7D5UKS5</accession>
<evidence type="ECO:0000313" key="2">
    <source>
        <dbReference type="Proteomes" id="UP000266778"/>
    </source>
</evidence>
<dbReference type="AlphaFoldDB" id="A0A7D5UKS5"/>
<evidence type="ECO:0000313" key="1">
    <source>
        <dbReference type="EMBL" id="QLI60487.1"/>
    </source>
</evidence>